<dbReference type="InterPro" id="IPR016032">
    <property type="entry name" value="Sig_transdc_resp-reg_C-effctor"/>
</dbReference>
<dbReference type="SMART" id="SM00421">
    <property type="entry name" value="HTH_LUXR"/>
    <property type="match status" value="1"/>
</dbReference>
<dbReference type="GO" id="GO:0003677">
    <property type="term" value="F:DNA binding"/>
    <property type="evidence" value="ECO:0007669"/>
    <property type="project" value="InterPro"/>
</dbReference>
<dbReference type="Proteomes" id="UP000320876">
    <property type="component" value="Unassembled WGS sequence"/>
</dbReference>
<dbReference type="GO" id="GO:0005524">
    <property type="term" value="F:ATP binding"/>
    <property type="evidence" value="ECO:0007669"/>
    <property type="project" value="UniProtKB-KW"/>
</dbReference>
<evidence type="ECO:0000313" key="6">
    <source>
        <dbReference type="Proteomes" id="UP000320876"/>
    </source>
</evidence>
<dbReference type="InterPro" id="IPR036388">
    <property type="entry name" value="WH-like_DNA-bd_sf"/>
</dbReference>
<proteinExistence type="predicted"/>
<dbReference type="Gene3D" id="1.10.10.10">
    <property type="entry name" value="Winged helix-like DNA-binding domain superfamily/Winged helix DNA-binding domain"/>
    <property type="match status" value="1"/>
</dbReference>
<dbReference type="InterPro" id="IPR000792">
    <property type="entry name" value="Tscrpt_reg_LuxR_C"/>
</dbReference>
<comment type="caution">
    <text evidence="5">The sequence shown here is derived from an EMBL/GenBank/DDBJ whole genome shotgun (WGS) entry which is preliminary data.</text>
</comment>
<dbReference type="OrthoDB" id="3178131at2"/>
<name>A0A542CS61_AMYCI</name>
<dbReference type="Gene3D" id="3.40.50.300">
    <property type="entry name" value="P-loop containing nucleotide triphosphate hydrolases"/>
    <property type="match status" value="1"/>
</dbReference>
<protein>
    <submittedName>
        <fullName evidence="5">Regulatory LuxR family protein</fullName>
    </submittedName>
</protein>
<dbReference type="CDD" id="cd06170">
    <property type="entry name" value="LuxR_C_like"/>
    <property type="match status" value="1"/>
</dbReference>
<dbReference type="GO" id="GO:0005737">
    <property type="term" value="C:cytoplasm"/>
    <property type="evidence" value="ECO:0007669"/>
    <property type="project" value="TreeGrafter"/>
</dbReference>
<dbReference type="SUPFAM" id="SSF52540">
    <property type="entry name" value="P-loop containing nucleoside triphosphate hydrolases"/>
    <property type="match status" value="1"/>
</dbReference>
<dbReference type="SUPFAM" id="SSF46894">
    <property type="entry name" value="C-terminal effector domain of the bipartite response regulators"/>
    <property type="match status" value="1"/>
</dbReference>
<evidence type="ECO:0000256" key="3">
    <source>
        <dbReference type="SAM" id="MobiDB-lite"/>
    </source>
</evidence>
<keyword evidence="2" id="KW-0067">ATP-binding</keyword>
<dbReference type="PANTHER" id="PTHR16305">
    <property type="entry name" value="TESTICULAR SOLUBLE ADENYLYL CYCLASE"/>
    <property type="match status" value="1"/>
</dbReference>
<dbReference type="GO" id="GO:0004016">
    <property type="term" value="F:adenylate cyclase activity"/>
    <property type="evidence" value="ECO:0007669"/>
    <property type="project" value="TreeGrafter"/>
</dbReference>
<keyword evidence="1" id="KW-0547">Nucleotide-binding</keyword>
<dbReference type="PROSITE" id="PS50043">
    <property type="entry name" value="HTH_LUXR_2"/>
    <property type="match status" value="1"/>
</dbReference>
<organism evidence="5 6">
    <name type="scientific">Amycolatopsis cihanbeyliensis</name>
    <dbReference type="NCBI Taxonomy" id="1128664"/>
    <lineage>
        <taxon>Bacteria</taxon>
        <taxon>Bacillati</taxon>
        <taxon>Actinomycetota</taxon>
        <taxon>Actinomycetes</taxon>
        <taxon>Pseudonocardiales</taxon>
        <taxon>Pseudonocardiaceae</taxon>
        <taxon>Amycolatopsis</taxon>
    </lineage>
</organism>
<evidence type="ECO:0000313" key="5">
    <source>
        <dbReference type="EMBL" id="TQI93663.1"/>
    </source>
</evidence>
<dbReference type="AlphaFoldDB" id="A0A542CS61"/>
<dbReference type="EMBL" id="VFML01000002">
    <property type="protein sequence ID" value="TQI93663.1"/>
    <property type="molecule type" value="Genomic_DNA"/>
</dbReference>
<evidence type="ECO:0000256" key="1">
    <source>
        <dbReference type="ARBA" id="ARBA00022741"/>
    </source>
</evidence>
<evidence type="ECO:0000256" key="2">
    <source>
        <dbReference type="ARBA" id="ARBA00022840"/>
    </source>
</evidence>
<dbReference type="Pfam" id="PF00196">
    <property type="entry name" value="GerE"/>
    <property type="match status" value="1"/>
</dbReference>
<dbReference type="GO" id="GO:0006355">
    <property type="term" value="P:regulation of DNA-templated transcription"/>
    <property type="evidence" value="ECO:0007669"/>
    <property type="project" value="InterPro"/>
</dbReference>
<dbReference type="InterPro" id="IPR027417">
    <property type="entry name" value="P-loop_NTPase"/>
</dbReference>
<reference evidence="5 6" key="1">
    <citation type="submission" date="2019-06" db="EMBL/GenBank/DDBJ databases">
        <title>Sequencing the genomes of 1000 actinobacteria strains.</title>
        <authorList>
            <person name="Klenk H.-P."/>
        </authorList>
    </citation>
    <scope>NUCLEOTIDE SEQUENCE [LARGE SCALE GENOMIC DNA]</scope>
    <source>
        <strain evidence="5 6">DSM 45679</strain>
    </source>
</reference>
<dbReference type="PANTHER" id="PTHR16305:SF35">
    <property type="entry name" value="TRANSCRIPTIONAL ACTIVATOR DOMAIN"/>
    <property type="match status" value="1"/>
</dbReference>
<evidence type="ECO:0000259" key="4">
    <source>
        <dbReference type="PROSITE" id="PS50043"/>
    </source>
</evidence>
<accession>A0A542CS61</accession>
<keyword evidence="6" id="KW-1185">Reference proteome</keyword>
<feature type="domain" description="HTH luxR-type" evidence="4">
    <location>
        <begin position="884"/>
        <end position="949"/>
    </location>
</feature>
<gene>
    <name evidence="5" type="ORF">FB471_5803</name>
</gene>
<dbReference type="Pfam" id="PF13191">
    <property type="entry name" value="AAA_16"/>
    <property type="match status" value="1"/>
</dbReference>
<dbReference type="RefSeq" id="WP_142002666.1">
    <property type="nucleotide sequence ID" value="NZ_VFML01000002.1"/>
</dbReference>
<feature type="region of interest" description="Disordered" evidence="3">
    <location>
        <begin position="941"/>
        <end position="960"/>
    </location>
</feature>
<sequence>MGVDLRGGLLERDHELDSAAAALDAAAAGTGGVLVLGGPPGTGRSALLDALAEAGQDARFLLLRADGADAERELPFGLVRQLFQPLLTPDRLREPEGWSRGAAGHARRLLTAEPTAVSDARREVVLHGLHSMIGELGRDRPVLLLLDDVQWADRASLRWLGYLARRISRLPVLVACAIAEDCVRTDPVLVREIAATACRTLRPGALSVPGVRRFAAEVLGADCPEELVLTCHEATGGNPGALAAVLSGLRDRDPRPVRRWAEVPTEAVQTLLCDWRMACLSAQPEPVRALADALAVLDADSGADSGAEPLRGLTGMTREDHTSALRALDRIGLLAGTGSPRLAHSTVRAAVLARMTVETAGRLHAEAARLLREEGCPAERVAAHVLAAGGGPRPSDRDVLRSAADAALERGAPGDAVRYLRAALADGSVTDSVRAGLLVDLAVAQRGLDPATSARDLVLAAPRLASAAERAAAALWLPPGLAAAHPAAGALLRQVGGEQGIDLGGPWRDEPDGRPDPVWRLEARLRWLAVQEPARPGTCASRLRRLGDREPVLAEGGGRELLVVLAYEAMLTGSLPAAEVAGVLDRVLEREPASAAHTYTALPVLAHLAIGTDSVRALSGWLDLAGIAAARQESPGVRAVVAAERAVLLATTGRPARARDLAEGVLDSADPAWPEATTLAVLALATVALRTFDPELGARIRQAARDSGDLRAITADRMVRGMSDLARGDPRSALDRFLDCGRQLAGRDWRGPAVACWRGWAAAVHQRLGELDAAAALAEEEDRAATAWGSPAARGRALRLRGVLTAGEAGTELLREAVEVLRGSADPIELGAAIVTLGRRLRAEDPPGVARLMAEADRIAADRGARWLGPGRADAAPGPVLRIVRVGRSALTATEDAVVKLVLRGWSNQRVADDLGVTRRAVEKNLTRIYRKLGVSGRADLEGYSERRSDRGPPGPRERSLQVTAVVTHATDLNNPTFE</sequence>
<dbReference type="InterPro" id="IPR041664">
    <property type="entry name" value="AAA_16"/>
</dbReference>